<dbReference type="Gene3D" id="1.25.10.10">
    <property type="entry name" value="Leucine-rich Repeat Variant"/>
    <property type="match status" value="1"/>
</dbReference>
<organism evidence="4">
    <name type="scientific">Gongylonema pulchrum</name>
    <dbReference type="NCBI Taxonomy" id="637853"/>
    <lineage>
        <taxon>Eukaryota</taxon>
        <taxon>Metazoa</taxon>
        <taxon>Ecdysozoa</taxon>
        <taxon>Nematoda</taxon>
        <taxon>Chromadorea</taxon>
        <taxon>Rhabditida</taxon>
        <taxon>Spirurina</taxon>
        <taxon>Spiruromorpha</taxon>
        <taxon>Spiruroidea</taxon>
        <taxon>Gongylonematidae</taxon>
        <taxon>Gongylonema</taxon>
    </lineage>
</organism>
<dbReference type="InterPro" id="IPR011989">
    <property type="entry name" value="ARM-like"/>
</dbReference>
<accession>A0A183E5R5</accession>
<dbReference type="OrthoDB" id="78088at2759"/>
<reference evidence="4" key="1">
    <citation type="submission" date="2016-06" db="UniProtKB">
        <authorList>
            <consortium name="WormBaseParasite"/>
        </authorList>
    </citation>
    <scope>IDENTIFICATION</scope>
</reference>
<dbReference type="WBParaSite" id="GPUH_0001632801-mRNA-1">
    <property type="protein sequence ID" value="GPUH_0001632801-mRNA-1"/>
    <property type="gene ID" value="GPUH_0001632801"/>
</dbReference>
<reference evidence="2 3" key="2">
    <citation type="submission" date="2018-11" db="EMBL/GenBank/DDBJ databases">
        <authorList>
            <consortium name="Pathogen Informatics"/>
        </authorList>
    </citation>
    <scope>NUCLEOTIDE SEQUENCE [LARGE SCALE GENOMIC DNA]</scope>
</reference>
<feature type="region of interest" description="Disordered" evidence="1">
    <location>
        <begin position="94"/>
        <end position="113"/>
    </location>
</feature>
<protein>
    <submittedName>
        <fullName evidence="4">WAPL domain-containing protein</fullName>
    </submittedName>
</protein>
<proteinExistence type="predicted"/>
<keyword evidence="3" id="KW-1185">Reference proteome</keyword>
<dbReference type="AlphaFoldDB" id="A0A183E5R5"/>
<evidence type="ECO:0000313" key="4">
    <source>
        <dbReference type="WBParaSite" id="GPUH_0001632801-mRNA-1"/>
    </source>
</evidence>
<sequence>MSSSASRPAVPNPSGGAAAASADDSDDSIQSGFDSDKQMVEISDMVRFGKRNTNDSPQAKRLKPFEEEDRPYVPMFTWNVKLTYEHKWKFDNEAHEEQEDTNGSGLVPKNDEGNGSLVQIKDVKKADECLKAGEQHDFHDDVEYMMSTLLNPSSTANVKCLRLSFCWCLICKMSNFLIVRETNLHVIGARLKQGLFFEPSPELKSITFSSRGCITQLSLYISFCRLCKKLFWI</sequence>
<feature type="region of interest" description="Disordered" evidence="1">
    <location>
        <begin position="1"/>
        <end position="65"/>
    </location>
</feature>
<dbReference type="EMBL" id="UYRT01083567">
    <property type="protein sequence ID" value="VDN27622.1"/>
    <property type="molecule type" value="Genomic_DNA"/>
</dbReference>
<evidence type="ECO:0000313" key="2">
    <source>
        <dbReference type="EMBL" id="VDN27622.1"/>
    </source>
</evidence>
<evidence type="ECO:0000313" key="3">
    <source>
        <dbReference type="Proteomes" id="UP000271098"/>
    </source>
</evidence>
<gene>
    <name evidence="2" type="ORF">GPUH_LOCUS16305</name>
</gene>
<evidence type="ECO:0000256" key="1">
    <source>
        <dbReference type="SAM" id="MobiDB-lite"/>
    </source>
</evidence>
<dbReference type="Proteomes" id="UP000271098">
    <property type="component" value="Unassembled WGS sequence"/>
</dbReference>
<name>A0A183E5R5_9BILA</name>